<dbReference type="PROSITE" id="PS51724">
    <property type="entry name" value="SPOR"/>
    <property type="match status" value="1"/>
</dbReference>
<dbReference type="Gene3D" id="2.40.40.10">
    <property type="entry name" value="RlpA-like domain"/>
    <property type="match status" value="1"/>
</dbReference>
<feature type="chain" id="PRO_5047233451" description="Endolytic peptidoglycan transglycosylase RlpA" evidence="7">
    <location>
        <begin position="30"/>
        <end position="338"/>
    </location>
</feature>
<organism evidence="9 10">
    <name type="scientific">Caulobacter segnis</name>
    <dbReference type="NCBI Taxonomy" id="88688"/>
    <lineage>
        <taxon>Bacteria</taxon>
        <taxon>Pseudomonadati</taxon>
        <taxon>Pseudomonadota</taxon>
        <taxon>Alphaproteobacteria</taxon>
        <taxon>Caulobacterales</taxon>
        <taxon>Caulobacteraceae</taxon>
        <taxon>Caulobacter</taxon>
    </lineage>
</organism>
<dbReference type="Gene3D" id="3.30.70.1070">
    <property type="entry name" value="Sporulation related repeat"/>
    <property type="match status" value="1"/>
</dbReference>
<keyword evidence="4" id="KW-0564">Palmitate</keyword>
<feature type="signal peptide" evidence="7">
    <location>
        <begin position="1"/>
        <end position="29"/>
    </location>
</feature>
<dbReference type="PROSITE" id="PS51257">
    <property type="entry name" value="PROKAR_LIPOPROTEIN"/>
    <property type="match status" value="1"/>
</dbReference>
<dbReference type="PANTHER" id="PTHR34183">
    <property type="entry name" value="ENDOLYTIC PEPTIDOGLYCAN TRANSGLYCOSYLASE RLPA"/>
    <property type="match status" value="1"/>
</dbReference>
<evidence type="ECO:0000259" key="8">
    <source>
        <dbReference type="PROSITE" id="PS51724"/>
    </source>
</evidence>
<feature type="domain" description="SPOR" evidence="8">
    <location>
        <begin position="260"/>
        <end position="338"/>
    </location>
</feature>
<dbReference type="EC" id="4.2.2.-" evidence="4"/>
<dbReference type="HAMAP" id="MF_02071">
    <property type="entry name" value="RlpA"/>
    <property type="match status" value="1"/>
</dbReference>
<evidence type="ECO:0000313" key="9">
    <source>
        <dbReference type="EMBL" id="USQ98419.1"/>
    </source>
</evidence>
<evidence type="ECO:0000256" key="4">
    <source>
        <dbReference type="HAMAP-Rule" id="MF_02071"/>
    </source>
</evidence>
<keyword evidence="10" id="KW-1185">Reference proteome</keyword>
<dbReference type="Pfam" id="PF05036">
    <property type="entry name" value="SPOR"/>
    <property type="match status" value="1"/>
</dbReference>
<evidence type="ECO:0000256" key="1">
    <source>
        <dbReference type="ARBA" id="ARBA00022729"/>
    </source>
</evidence>
<gene>
    <name evidence="4" type="primary">rlpA</name>
    <name evidence="9" type="ORF">MZV50_13095</name>
</gene>
<dbReference type="CDD" id="cd22268">
    <property type="entry name" value="DPBB_RlpA-like"/>
    <property type="match status" value="1"/>
</dbReference>
<evidence type="ECO:0000256" key="2">
    <source>
        <dbReference type="ARBA" id="ARBA00023239"/>
    </source>
</evidence>
<comment type="function">
    <text evidence="4">Lytic transglycosylase with a strong preference for naked glycan strands that lack stem peptides.</text>
</comment>
<protein>
    <recommendedName>
        <fullName evidence="4">Endolytic peptidoglycan transglycosylase RlpA</fullName>
        <ecNumber evidence="4">4.2.2.-</ecNumber>
    </recommendedName>
</protein>
<keyword evidence="1 7" id="KW-0732">Signal</keyword>
<comment type="subcellular location">
    <subcellularLocation>
        <location evidence="4">Cell membrane</location>
        <topology evidence="4">Lipid-anchor</topology>
    </subcellularLocation>
</comment>
<keyword evidence="3 4" id="KW-0961">Cell wall biogenesis/degradation</keyword>
<accession>A0ABY5A0L2</accession>
<feature type="region of interest" description="Disordered" evidence="6">
    <location>
        <begin position="44"/>
        <end position="70"/>
    </location>
</feature>
<evidence type="ECO:0000256" key="7">
    <source>
        <dbReference type="SAM" id="SignalP"/>
    </source>
</evidence>
<dbReference type="InterPro" id="IPR034718">
    <property type="entry name" value="RlpA"/>
</dbReference>
<reference evidence="9 10" key="1">
    <citation type="submission" date="2022-04" db="EMBL/GenBank/DDBJ databases">
        <title>Genome sequence of soybean root-associated Caulobacter segnis RL271.</title>
        <authorList>
            <person name="Longley R."/>
            <person name="Bonito G."/>
            <person name="Trigodet F."/>
            <person name="Crosson S."/>
            <person name="Fiebig A."/>
        </authorList>
    </citation>
    <scope>NUCLEOTIDE SEQUENCE [LARGE SCALE GENOMIC DNA]</scope>
    <source>
        <strain evidence="9 10">RL271</strain>
    </source>
</reference>
<keyword evidence="4" id="KW-1003">Cell membrane</keyword>
<proteinExistence type="inferred from homology"/>
<dbReference type="InterPro" id="IPR012997">
    <property type="entry name" value="RplA"/>
</dbReference>
<evidence type="ECO:0000313" key="10">
    <source>
        <dbReference type="Proteomes" id="UP001057520"/>
    </source>
</evidence>
<dbReference type="EMBL" id="CP096040">
    <property type="protein sequence ID" value="USQ98419.1"/>
    <property type="molecule type" value="Genomic_DNA"/>
</dbReference>
<name>A0ABY5A0L2_9CAUL</name>
<keyword evidence="4" id="KW-0472">Membrane</keyword>
<keyword evidence="2 4" id="KW-0456">Lyase</keyword>
<sequence>MNQRIDRVWRNLCGLGLMALAALSLAACATPQYSTGAAGYKVSARGDTTRGSAPRPGSTVGRDGKPLRGTEKPYQINGTWYYPKADPNYSEVGIGSWYGEQFHNRRTANGETFDMDIPSAAHKTLPLPSLVEVTNLDNGQKMIVRVNDRGPFVGDRVIDLSKAAAEQLGYRRQGVARVRVKYIGPAPTSAFTAPRQYAQVQSSAPPPVRNAPRSFDDIKEPTQRVQVLPQRSAPDPIWSPPPAPVQQASAPPVTPPERVPVPAGAYRVQAGSFSSRENAEKAMRQLSGAGRTAIDTIERASGTLYRVTVLAGQDEGEAWSLRDRVESLGYQGATVLRP</sequence>
<dbReference type="NCBIfam" id="TIGR00413">
    <property type="entry name" value="rlpA"/>
    <property type="match status" value="1"/>
</dbReference>
<dbReference type="InterPro" id="IPR036908">
    <property type="entry name" value="RlpA-like_sf"/>
</dbReference>
<dbReference type="InterPro" id="IPR009009">
    <property type="entry name" value="RlpA-like_DPBB"/>
</dbReference>
<dbReference type="PANTHER" id="PTHR34183:SF1">
    <property type="entry name" value="ENDOLYTIC PEPTIDOGLYCAN TRANSGLYCOSYLASE RLPA"/>
    <property type="match status" value="1"/>
</dbReference>
<dbReference type="SUPFAM" id="SSF50685">
    <property type="entry name" value="Barwin-like endoglucanases"/>
    <property type="match status" value="1"/>
</dbReference>
<feature type="region of interest" description="Disordered" evidence="6">
    <location>
        <begin position="232"/>
        <end position="255"/>
    </location>
</feature>
<comment type="similarity">
    <text evidence="4 5">Belongs to the RlpA family.</text>
</comment>
<dbReference type="InterPro" id="IPR007730">
    <property type="entry name" value="SPOR-like_dom"/>
</dbReference>
<evidence type="ECO:0000256" key="6">
    <source>
        <dbReference type="SAM" id="MobiDB-lite"/>
    </source>
</evidence>
<dbReference type="InterPro" id="IPR036680">
    <property type="entry name" value="SPOR-like_sf"/>
</dbReference>
<dbReference type="SUPFAM" id="SSF110997">
    <property type="entry name" value="Sporulation related repeat"/>
    <property type="match status" value="1"/>
</dbReference>
<evidence type="ECO:0000256" key="5">
    <source>
        <dbReference type="RuleBase" id="RU003495"/>
    </source>
</evidence>
<keyword evidence="4" id="KW-0449">Lipoprotein</keyword>
<dbReference type="Proteomes" id="UP001057520">
    <property type="component" value="Chromosome"/>
</dbReference>
<dbReference type="Pfam" id="PF03330">
    <property type="entry name" value="DPBB_1"/>
    <property type="match status" value="1"/>
</dbReference>
<evidence type="ECO:0000256" key="3">
    <source>
        <dbReference type="ARBA" id="ARBA00023316"/>
    </source>
</evidence>